<evidence type="ECO:0000256" key="4">
    <source>
        <dbReference type="ARBA" id="ARBA00022605"/>
    </source>
</evidence>
<dbReference type="PROSITE" id="PS51169">
    <property type="entry name" value="CHORISMATE_MUT_3"/>
    <property type="match status" value="1"/>
</dbReference>
<dbReference type="InterPro" id="IPR037039">
    <property type="entry name" value="CM_AroQ_sf_eucaryotic"/>
</dbReference>
<dbReference type="EMBL" id="CM017872">
    <property type="protein sequence ID" value="KAG1326573.1"/>
    <property type="molecule type" value="Genomic_DNA"/>
</dbReference>
<dbReference type="GO" id="GO:0005737">
    <property type="term" value="C:cytoplasm"/>
    <property type="evidence" value="ECO:0007669"/>
    <property type="project" value="TreeGrafter"/>
</dbReference>
<dbReference type="NCBIfam" id="TIGR01802">
    <property type="entry name" value="CM_pl-yst"/>
    <property type="match status" value="2"/>
</dbReference>
<organism evidence="8 9">
    <name type="scientific">Cocos nucifera</name>
    <name type="common">Coconut palm</name>
    <dbReference type="NCBI Taxonomy" id="13894"/>
    <lineage>
        <taxon>Eukaryota</taxon>
        <taxon>Viridiplantae</taxon>
        <taxon>Streptophyta</taxon>
        <taxon>Embryophyta</taxon>
        <taxon>Tracheophyta</taxon>
        <taxon>Spermatophyta</taxon>
        <taxon>Magnoliopsida</taxon>
        <taxon>Liliopsida</taxon>
        <taxon>Arecaceae</taxon>
        <taxon>Arecoideae</taxon>
        <taxon>Cocoseae</taxon>
        <taxon>Attaleinae</taxon>
        <taxon>Cocos</taxon>
    </lineage>
</organism>
<gene>
    <name evidence="8" type="ORF">COCNU_01G005070</name>
</gene>
<comment type="caution">
    <text evidence="8">The sequence shown here is derived from an EMBL/GenBank/DDBJ whole genome shotgun (WGS) entry which is preliminary data.</text>
</comment>
<accession>A0A8K0HUH5</accession>
<evidence type="ECO:0000313" key="8">
    <source>
        <dbReference type="EMBL" id="KAG1326573.1"/>
    </source>
</evidence>
<dbReference type="PANTHER" id="PTHR21145">
    <property type="entry name" value="CHORISMATE MUTASE"/>
    <property type="match status" value="1"/>
</dbReference>
<dbReference type="InterPro" id="IPR002701">
    <property type="entry name" value="CM_II_prokaryot"/>
</dbReference>
<dbReference type="SUPFAM" id="SSF48600">
    <property type="entry name" value="Chorismate mutase II"/>
    <property type="match status" value="2"/>
</dbReference>
<dbReference type="Proteomes" id="UP000797356">
    <property type="component" value="Chromosome 1"/>
</dbReference>
<evidence type="ECO:0000256" key="2">
    <source>
        <dbReference type="ARBA" id="ARBA00004817"/>
    </source>
</evidence>
<keyword evidence="4" id="KW-0028">Amino-acid biosynthesis</keyword>
<evidence type="ECO:0000256" key="5">
    <source>
        <dbReference type="ARBA" id="ARBA00023141"/>
    </source>
</evidence>
<evidence type="ECO:0000256" key="6">
    <source>
        <dbReference type="ARBA" id="ARBA00023235"/>
    </source>
</evidence>
<comment type="catalytic activity">
    <reaction evidence="1">
        <text>chorismate = prephenate</text>
        <dbReference type="Rhea" id="RHEA:13897"/>
        <dbReference type="ChEBI" id="CHEBI:29748"/>
        <dbReference type="ChEBI" id="CHEBI:29934"/>
        <dbReference type="EC" id="5.4.99.5"/>
    </reaction>
</comment>
<dbReference type="InterPro" id="IPR008238">
    <property type="entry name" value="Chorismate_mutase_AroQ_euk"/>
</dbReference>
<dbReference type="PANTHER" id="PTHR21145:SF10">
    <property type="entry name" value="CHORISMATE MUTASE"/>
    <property type="match status" value="1"/>
</dbReference>
<evidence type="ECO:0000313" key="9">
    <source>
        <dbReference type="Proteomes" id="UP000797356"/>
    </source>
</evidence>
<sequence>MASTPPGFFFFSLAMASSPTTPSFSTFPRFLSFAYGVLIFSSFCHCRRLQDSPQGLTLDSVRDFLTREEDTIVFSLIERAKYPYNSPTYDPSYLHGKFSLVELFVRETEAVQAKAGRYQNPEEIPFFPNNLPSSLVPPYKFPQVLYPAAASVNVTETIWNIYFNDLLPLFTTKGNDGNYALTAASDLVCLQALSRRITYGRFVAEAKYRDAPQDYDTAIRAQDKDALMKLLTSESQEESVKRRVEKKAMAGRYQNPEEIPFFPNNLPSSLVPPYKFPQVLYPAAASVNVTETIWNIYFNDLLPLFTTKGNDGNYALTAASDLVCLQALSRRITYGRFVAEAKYRDAPQDYDTAIRAQDKDALMKLLTSESQEESVKRRVEKKAMVFGQDITLDKNYTCDGNGNQTNYKVDPSMVYRLYGDWVIPLTKLVEVEYLLHRLV</sequence>
<evidence type="ECO:0000256" key="1">
    <source>
        <dbReference type="ARBA" id="ARBA00000824"/>
    </source>
</evidence>
<keyword evidence="5" id="KW-0057">Aromatic amino acid biosynthesis</keyword>
<dbReference type="EC" id="5.4.99.5" evidence="3"/>
<dbReference type="InterPro" id="IPR036263">
    <property type="entry name" value="Chorismate_II_sf"/>
</dbReference>
<dbReference type="GO" id="GO:0004106">
    <property type="term" value="F:chorismate mutase activity"/>
    <property type="evidence" value="ECO:0007669"/>
    <property type="project" value="UniProtKB-EC"/>
</dbReference>
<feature type="domain" description="Chorismate mutase" evidence="7">
    <location>
        <begin position="318"/>
        <end position="430"/>
    </location>
</feature>
<dbReference type="Gene3D" id="1.10.590.10">
    <property type="entry name" value="Chorismate mutase, AroQ class superfamily, eukaryotic"/>
    <property type="match status" value="2"/>
</dbReference>
<keyword evidence="6" id="KW-0413">Isomerase</keyword>
<dbReference type="GO" id="GO:0009073">
    <property type="term" value="P:aromatic amino acid family biosynthetic process"/>
    <property type="evidence" value="ECO:0007669"/>
    <property type="project" value="InterPro"/>
</dbReference>
<protein>
    <recommendedName>
        <fullName evidence="3">chorismate mutase</fullName>
        <ecNumber evidence="3">5.4.99.5</ecNumber>
    </recommendedName>
</protein>
<dbReference type="Pfam" id="PF01817">
    <property type="entry name" value="CM_2"/>
    <property type="match status" value="1"/>
</dbReference>
<reference evidence="8" key="1">
    <citation type="journal article" date="2017" name="Gigascience">
        <title>The genome draft of coconut (Cocos nucifera).</title>
        <authorList>
            <person name="Xiao Y."/>
            <person name="Xu P."/>
            <person name="Fan H."/>
            <person name="Baudouin L."/>
            <person name="Xia W."/>
            <person name="Bocs S."/>
            <person name="Xu J."/>
            <person name="Li Q."/>
            <person name="Guo A."/>
            <person name="Zhou L."/>
            <person name="Li J."/>
            <person name="Wu Y."/>
            <person name="Ma Z."/>
            <person name="Armero A."/>
            <person name="Issali A.E."/>
            <person name="Liu N."/>
            <person name="Peng M."/>
            <person name="Yang Y."/>
        </authorList>
    </citation>
    <scope>NUCLEOTIDE SEQUENCE</scope>
    <source>
        <tissue evidence="8">Spear leaf of Hainan Tall coconut</tissue>
    </source>
</reference>
<evidence type="ECO:0000259" key="7">
    <source>
        <dbReference type="Pfam" id="PF01817"/>
    </source>
</evidence>
<dbReference type="UniPathway" id="UPA00120">
    <property type="reaction ID" value="UER00203"/>
</dbReference>
<dbReference type="GO" id="GO:0046417">
    <property type="term" value="P:chorismate metabolic process"/>
    <property type="evidence" value="ECO:0007669"/>
    <property type="project" value="InterPro"/>
</dbReference>
<reference evidence="8" key="2">
    <citation type="submission" date="2019-07" db="EMBL/GenBank/DDBJ databases">
        <authorList>
            <person name="Yang Y."/>
            <person name="Bocs S."/>
            <person name="Baudouin L."/>
        </authorList>
    </citation>
    <scope>NUCLEOTIDE SEQUENCE</scope>
    <source>
        <tissue evidence="8">Spear leaf of Hainan Tall coconut</tissue>
    </source>
</reference>
<keyword evidence="9" id="KW-1185">Reference proteome</keyword>
<proteinExistence type="predicted"/>
<comment type="pathway">
    <text evidence="2">Metabolic intermediate biosynthesis; prephenate biosynthesis; prephenate from chorismate: step 1/1.</text>
</comment>
<evidence type="ECO:0000256" key="3">
    <source>
        <dbReference type="ARBA" id="ARBA00012404"/>
    </source>
</evidence>
<dbReference type="AlphaFoldDB" id="A0A8K0HUH5"/>
<dbReference type="OrthoDB" id="191918at2759"/>
<name>A0A8K0HUH5_COCNU</name>